<feature type="transmembrane region" description="Helical" evidence="12">
    <location>
        <begin position="336"/>
        <end position="356"/>
    </location>
</feature>
<keyword evidence="9 12" id="KW-0472">Membrane</keyword>
<evidence type="ECO:0000256" key="2">
    <source>
        <dbReference type="ARBA" id="ARBA00021714"/>
    </source>
</evidence>
<dbReference type="PANTHER" id="PTHR30587:SF0">
    <property type="entry name" value="FLAGELLAR BIOSYNTHETIC PROTEIN FLIP"/>
    <property type="match status" value="1"/>
</dbReference>
<feature type="transmembrane region" description="Helical" evidence="12">
    <location>
        <begin position="199"/>
        <end position="218"/>
    </location>
</feature>
<comment type="caution">
    <text evidence="13">The sequence shown here is derived from an EMBL/GenBank/DDBJ whole genome shotgun (WGS) entry which is preliminary data.</text>
</comment>
<keyword evidence="4 12" id="KW-1003">Cell membrane</keyword>
<dbReference type="AlphaFoldDB" id="A0A953M1A9"/>
<sequence>MGFELLKGMLVLLIVLGGIYVFLRLLKQKMLPRKGMIEVVHYQALGPKKGIALIKVLNEYLVVGITEGSISLLSKPDPAAVEDSLREESVFKGLETDEASGAAERIRRLLRGKMPSLLTGLVFVSGLLMHPSLSFAAPAAPPAGGSGLFGLSTPMELLVFLTLLSILPSLLVMVTSFTRIVVVLSFLRQALGTPQVPPTQVIIGLSLFVTLFIMAPVTDRIYNEAYIPYTKKEINGETALERAGVPLKEFMLRQTKEKELAFFLKLSKAERPARPMDLPLRVVVPAFAIGELKKAFEIGFLIFLPFLVIDMVVSSVLLSLGMMMLPPVMVSMPFKLLLFVLVDGWELIIGSLVGGFK</sequence>
<evidence type="ECO:0000313" key="13">
    <source>
        <dbReference type="EMBL" id="MBZ0156345.1"/>
    </source>
</evidence>
<keyword evidence="11 12" id="KW-1006">Bacterial flagellum protein export</keyword>
<evidence type="ECO:0000256" key="7">
    <source>
        <dbReference type="ARBA" id="ARBA00022927"/>
    </source>
</evidence>
<dbReference type="InterPro" id="IPR022781">
    <property type="entry name" value="Flagellar_biosynth_FliO"/>
</dbReference>
<evidence type="ECO:0000256" key="12">
    <source>
        <dbReference type="RuleBase" id="RU362069"/>
    </source>
</evidence>
<feature type="transmembrane region" description="Helical" evidence="12">
    <location>
        <begin position="6"/>
        <end position="26"/>
    </location>
</feature>
<dbReference type="PROSITE" id="PS01061">
    <property type="entry name" value="FLIP_2"/>
    <property type="match status" value="1"/>
</dbReference>
<evidence type="ECO:0000256" key="3">
    <source>
        <dbReference type="ARBA" id="ARBA00022448"/>
    </source>
</evidence>
<dbReference type="InterPro" id="IPR005838">
    <property type="entry name" value="T3SS_IM_P"/>
</dbReference>
<dbReference type="Pfam" id="PF00813">
    <property type="entry name" value="FliP"/>
    <property type="match status" value="1"/>
</dbReference>
<reference evidence="13" key="2">
    <citation type="submission" date="2021-08" db="EMBL/GenBank/DDBJ databases">
        <authorList>
            <person name="Dalcin Martins P."/>
        </authorList>
    </citation>
    <scope>NUCLEOTIDE SEQUENCE</scope>
    <source>
        <strain evidence="13">MAG_39</strain>
    </source>
</reference>
<keyword evidence="10" id="KW-0975">Bacterial flagellum</keyword>
<keyword evidence="13" id="KW-0966">Cell projection</keyword>
<dbReference type="GO" id="GO:0009425">
    <property type="term" value="C:bacterial-type flagellum basal body"/>
    <property type="evidence" value="ECO:0007669"/>
    <property type="project" value="UniProtKB-SubCell"/>
</dbReference>
<dbReference type="NCBIfam" id="NF009438">
    <property type="entry name" value="PRK12797.1"/>
    <property type="match status" value="1"/>
</dbReference>
<keyword evidence="8 12" id="KW-1133">Transmembrane helix</keyword>
<keyword evidence="6 12" id="KW-1005">Bacterial flagellum biogenesis</keyword>
<keyword evidence="5 12" id="KW-0812">Transmembrane</keyword>
<feature type="transmembrane region" description="Helical" evidence="12">
    <location>
        <begin position="300"/>
        <end position="324"/>
    </location>
</feature>
<dbReference type="InterPro" id="IPR005837">
    <property type="entry name" value="FliP"/>
</dbReference>
<evidence type="ECO:0000256" key="10">
    <source>
        <dbReference type="ARBA" id="ARBA00023143"/>
    </source>
</evidence>
<feature type="transmembrane region" description="Helical" evidence="12">
    <location>
        <begin position="117"/>
        <end position="137"/>
    </location>
</feature>
<keyword evidence="13" id="KW-0969">Cilium</keyword>
<protein>
    <recommendedName>
        <fullName evidence="2 12">Flagellar biosynthetic protein FliP</fullName>
    </recommendedName>
</protein>
<comment type="subcellular location">
    <subcellularLocation>
        <location evidence="12">Cell membrane</location>
        <topology evidence="12">Multi-pass membrane protein</topology>
    </subcellularLocation>
    <subcellularLocation>
        <location evidence="12">Bacterial flagellum basal body</location>
    </subcellularLocation>
</comment>
<evidence type="ECO:0000256" key="8">
    <source>
        <dbReference type="ARBA" id="ARBA00022989"/>
    </source>
</evidence>
<evidence type="ECO:0000256" key="1">
    <source>
        <dbReference type="ARBA" id="ARBA00006257"/>
    </source>
</evidence>
<dbReference type="GO" id="GO:0005886">
    <property type="term" value="C:plasma membrane"/>
    <property type="evidence" value="ECO:0007669"/>
    <property type="project" value="UniProtKB-SubCell"/>
</dbReference>
<keyword evidence="7 12" id="KW-0653">Protein transport</keyword>
<dbReference type="Proteomes" id="UP000705867">
    <property type="component" value="Unassembled WGS sequence"/>
</dbReference>
<evidence type="ECO:0000256" key="4">
    <source>
        <dbReference type="ARBA" id="ARBA00022475"/>
    </source>
</evidence>
<dbReference type="PRINTS" id="PR00951">
    <property type="entry name" value="FLGBIOSNFLIP"/>
</dbReference>
<dbReference type="PRINTS" id="PR01302">
    <property type="entry name" value="TYPE3IMPPROT"/>
</dbReference>
<evidence type="ECO:0000313" key="14">
    <source>
        <dbReference type="Proteomes" id="UP000705867"/>
    </source>
</evidence>
<dbReference type="GO" id="GO:0044781">
    <property type="term" value="P:bacterial-type flagellum organization"/>
    <property type="evidence" value="ECO:0007669"/>
    <property type="project" value="UniProtKB-UniRule"/>
</dbReference>
<evidence type="ECO:0000256" key="9">
    <source>
        <dbReference type="ARBA" id="ARBA00023136"/>
    </source>
</evidence>
<feature type="transmembrane region" description="Helical" evidence="12">
    <location>
        <begin position="157"/>
        <end position="187"/>
    </location>
</feature>
<keyword evidence="3 12" id="KW-0813">Transport</keyword>
<dbReference type="Pfam" id="PF04347">
    <property type="entry name" value="FliO"/>
    <property type="match status" value="1"/>
</dbReference>
<dbReference type="NCBIfam" id="TIGR01103">
    <property type="entry name" value="fliP"/>
    <property type="match status" value="1"/>
</dbReference>
<evidence type="ECO:0000256" key="11">
    <source>
        <dbReference type="ARBA" id="ARBA00023225"/>
    </source>
</evidence>
<name>A0A953M1A9_9BACT</name>
<organism evidence="13 14">
    <name type="scientific">Candidatus Nitrobium versatile</name>
    <dbReference type="NCBI Taxonomy" id="2884831"/>
    <lineage>
        <taxon>Bacteria</taxon>
        <taxon>Pseudomonadati</taxon>
        <taxon>Nitrospirota</taxon>
        <taxon>Nitrospiria</taxon>
        <taxon>Nitrospirales</taxon>
        <taxon>Nitrospiraceae</taxon>
        <taxon>Candidatus Nitrobium</taxon>
    </lineage>
</organism>
<comment type="function">
    <text evidence="12">Plays a role in the flagellum-specific transport system.</text>
</comment>
<evidence type="ECO:0000256" key="5">
    <source>
        <dbReference type="ARBA" id="ARBA00022692"/>
    </source>
</evidence>
<keyword evidence="13" id="KW-0282">Flagellum</keyword>
<dbReference type="EMBL" id="JAIOIV010000073">
    <property type="protein sequence ID" value="MBZ0156345.1"/>
    <property type="molecule type" value="Genomic_DNA"/>
</dbReference>
<dbReference type="GO" id="GO:0009306">
    <property type="term" value="P:protein secretion"/>
    <property type="evidence" value="ECO:0007669"/>
    <property type="project" value="UniProtKB-UniRule"/>
</dbReference>
<dbReference type="PANTHER" id="PTHR30587">
    <property type="entry name" value="FLAGELLAR BIOSYNTHETIC PROTEIN FLIP"/>
    <property type="match status" value="1"/>
</dbReference>
<accession>A0A953M1A9</accession>
<comment type="similarity">
    <text evidence="1 12">Belongs to the FliP/MopC/SpaP family.</text>
</comment>
<proteinExistence type="inferred from homology"/>
<gene>
    <name evidence="12 13" type="primary">fliP</name>
    <name evidence="13" type="ORF">K8I29_09080</name>
</gene>
<reference evidence="13" key="1">
    <citation type="journal article" date="2021" name="bioRxiv">
        <title>Unraveling nitrogen, sulfur and carbon metabolic pathways and microbial community transcriptional responses to substrate deprivation and toxicity stresses in a bioreactor mimicking anoxic brackish coastal sediment conditions.</title>
        <authorList>
            <person name="Martins P.D."/>
            <person name="Echeveste M.J."/>
            <person name="Arshad A."/>
            <person name="Kurth J."/>
            <person name="Ouboter H."/>
            <person name="Jetten M.S.M."/>
            <person name="Welte C.U."/>
        </authorList>
    </citation>
    <scope>NUCLEOTIDE SEQUENCE</scope>
    <source>
        <strain evidence="13">MAG_39</strain>
    </source>
</reference>
<evidence type="ECO:0000256" key="6">
    <source>
        <dbReference type="ARBA" id="ARBA00022795"/>
    </source>
</evidence>